<proteinExistence type="predicted"/>
<sequence length="387" mass="43322">MPRKRQTPKRSPANALLASATIIMYSPHLVDIIMQHAARSTLVSCLRVNRLLHNAAGKELYHTVRIHGRNAHGLFDGVEWEDHLMEGSEEDGEDEGGDEGALFNPTPRENMFKNRLLEHVRVLPIGSHSYHLCEEQVSPIENLGELLKALLRGVHTVRVVLTPKGSGLGFLCCGRNDRCEILPELSPSKVVIRNVSASAVCDFSGYWPRASLANVVWVLPTNRESEDTSQGYVTDLGDCGTQAPNVRMLFHRGFETWHHKKGPKTRSSSKGSQAVRFFVSPVHINRLLNAIKRLVEPHDVPVYGLERVKFVAHPSDPLVQHYRSSFPYGPLESDDLRKLAVDEFMKPVTNVIGADSSNSPYAFKTLAEYAALDADDARFDLDDEYRR</sequence>
<evidence type="ECO:0000313" key="3">
    <source>
        <dbReference type="Proteomes" id="UP000827549"/>
    </source>
</evidence>
<dbReference type="AlphaFoldDB" id="A0AAF0Y1B0"/>
<feature type="compositionally biased region" description="Acidic residues" evidence="1">
    <location>
        <begin position="87"/>
        <end position="98"/>
    </location>
</feature>
<dbReference type="RefSeq" id="XP_062624099.1">
    <property type="nucleotide sequence ID" value="XM_062768115.1"/>
</dbReference>
<dbReference type="GeneID" id="87804875"/>
<organism evidence="2 3">
    <name type="scientific">Vanrija pseudolonga</name>
    <dbReference type="NCBI Taxonomy" id="143232"/>
    <lineage>
        <taxon>Eukaryota</taxon>
        <taxon>Fungi</taxon>
        <taxon>Dikarya</taxon>
        <taxon>Basidiomycota</taxon>
        <taxon>Agaricomycotina</taxon>
        <taxon>Tremellomycetes</taxon>
        <taxon>Trichosporonales</taxon>
        <taxon>Trichosporonaceae</taxon>
        <taxon>Vanrija</taxon>
    </lineage>
</organism>
<evidence type="ECO:0000256" key="1">
    <source>
        <dbReference type="SAM" id="MobiDB-lite"/>
    </source>
</evidence>
<dbReference type="EMBL" id="CP086714">
    <property type="protein sequence ID" value="WOO78067.1"/>
    <property type="molecule type" value="Genomic_DNA"/>
</dbReference>
<evidence type="ECO:0000313" key="2">
    <source>
        <dbReference type="EMBL" id="WOO78067.1"/>
    </source>
</evidence>
<protein>
    <submittedName>
        <fullName evidence="2">Uncharacterized protein</fullName>
    </submittedName>
</protein>
<reference evidence="2" key="1">
    <citation type="submission" date="2023-10" db="EMBL/GenBank/DDBJ databases">
        <authorList>
            <person name="Noh H."/>
        </authorList>
    </citation>
    <scope>NUCLEOTIDE SEQUENCE</scope>
    <source>
        <strain evidence="2">DUCC4014</strain>
    </source>
</reference>
<name>A0AAF0Y1B0_9TREE</name>
<accession>A0AAF0Y1B0</accession>
<feature type="region of interest" description="Disordered" evidence="1">
    <location>
        <begin position="86"/>
        <end position="106"/>
    </location>
</feature>
<keyword evidence="3" id="KW-1185">Reference proteome</keyword>
<dbReference type="Proteomes" id="UP000827549">
    <property type="component" value="Chromosome 1"/>
</dbReference>
<gene>
    <name evidence="2" type="ORF">LOC62_01G001620</name>
</gene>